<protein>
    <submittedName>
        <fullName evidence="2">Putative secreted protein</fullName>
    </submittedName>
</protein>
<sequence>MTAASLWLWVGLIRKVWCASRKTVSSLSTTCWEKSWRPSQWARFQRTPTSWTARFSLHLREPASEFSLAHTASFSWRALLATKLGSCLKYQEWWHHPVAGPSLQTNRAQESSLPKTTRFLSSTLGAVQGASRRHHPLRQCSRQ</sequence>
<dbReference type="AlphaFoldDB" id="A0A147BEJ5"/>
<organism evidence="2">
    <name type="scientific">Ixodes ricinus</name>
    <name type="common">Common tick</name>
    <name type="synonym">Acarus ricinus</name>
    <dbReference type="NCBI Taxonomy" id="34613"/>
    <lineage>
        <taxon>Eukaryota</taxon>
        <taxon>Metazoa</taxon>
        <taxon>Ecdysozoa</taxon>
        <taxon>Arthropoda</taxon>
        <taxon>Chelicerata</taxon>
        <taxon>Arachnida</taxon>
        <taxon>Acari</taxon>
        <taxon>Parasitiformes</taxon>
        <taxon>Ixodida</taxon>
        <taxon>Ixodoidea</taxon>
        <taxon>Ixodidae</taxon>
        <taxon>Ixodinae</taxon>
        <taxon>Ixodes</taxon>
    </lineage>
</organism>
<name>A0A147BEJ5_IXORI</name>
<dbReference type="EMBL" id="GEGO01006174">
    <property type="protein sequence ID" value="JAR89230.1"/>
    <property type="molecule type" value="Transcribed_RNA"/>
</dbReference>
<reference evidence="2" key="1">
    <citation type="journal article" date="2018" name="PLoS Negl. Trop. Dis.">
        <title>Sialome diversity of ticks revealed by RNAseq of single tick salivary glands.</title>
        <authorList>
            <person name="Perner J."/>
            <person name="Kropackova S."/>
            <person name="Kopacek P."/>
            <person name="Ribeiro J.M."/>
        </authorList>
    </citation>
    <scope>NUCLEOTIDE SEQUENCE</scope>
    <source>
        <strain evidence="2">Siblings of single egg batch collected in Ceske Budejovice</strain>
        <tissue evidence="2">Salivary glands</tissue>
    </source>
</reference>
<feature type="signal peptide" evidence="1">
    <location>
        <begin position="1"/>
        <end position="18"/>
    </location>
</feature>
<keyword evidence="1" id="KW-0732">Signal</keyword>
<feature type="chain" id="PRO_5007542137" evidence="1">
    <location>
        <begin position="19"/>
        <end position="143"/>
    </location>
</feature>
<evidence type="ECO:0000313" key="2">
    <source>
        <dbReference type="EMBL" id="JAR89230.1"/>
    </source>
</evidence>
<proteinExistence type="predicted"/>
<evidence type="ECO:0000256" key="1">
    <source>
        <dbReference type="SAM" id="SignalP"/>
    </source>
</evidence>
<accession>A0A147BEJ5</accession>